<dbReference type="Proteomes" id="UP000317650">
    <property type="component" value="Chromosome 1"/>
</dbReference>
<evidence type="ECO:0000313" key="2">
    <source>
        <dbReference type="Proteomes" id="UP000317650"/>
    </source>
</evidence>
<comment type="caution">
    <text evidence="1">The sequence shown here is derived from an EMBL/GenBank/DDBJ whole genome shotgun (WGS) entry which is preliminary data.</text>
</comment>
<evidence type="ECO:0000313" key="1">
    <source>
        <dbReference type="EMBL" id="THU64963.1"/>
    </source>
</evidence>
<proteinExistence type="predicted"/>
<dbReference type="PANTHER" id="PTHR15663:SF6">
    <property type="entry name" value="COMM DOMAIN-CONTAINING PROTEIN-RELATED"/>
    <property type="match status" value="1"/>
</dbReference>
<name>A0A4S8JSA5_MUSBA</name>
<dbReference type="InterPro" id="IPR037360">
    <property type="entry name" value="COMMD9"/>
</dbReference>
<protein>
    <submittedName>
        <fullName evidence="1">Uncharacterized protein</fullName>
    </submittedName>
</protein>
<reference evidence="1 2" key="1">
    <citation type="journal article" date="2019" name="Nat. Plants">
        <title>Genome sequencing of Musa balbisiana reveals subgenome evolution and function divergence in polyploid bananas.</title>
        <authorList>
            <person name="Yao X."/>
        </authorList>
    </citation>
    <scope>NUCLEOTIDE SEQUENCE [LARGE SCALE GENOMIC DNA]</scope>
    <source>
        <strain evidence="2">cv. DH-PKW</strain>
        <tissue evidence="1">Leaves</tissue>
    </source>
</reference>
<keyword evidence="2" id="KW-1185">Reference proteome</keyword>
<gene>
    <name evidence="1" type="ORF">C4D60_Mb01t32080</name>
</gene>
<sequence>MEDGPVLLHLLKLRPVTSGETLADVLETLWKNRRTGLDSLEKSRIRSLLVLPAAQDLEPLSVWSPRNCYNTVAHFKKHIHILRKQ</sequence>
<dbReference type="AlphaFoldDB" id="A0A4S8JSA5"/>
<dbReference type="EMBL" id="PYDT01000004">
    <property type="protein sequence ID" value="THU64963.1"/>
    <property type="molecule type" value="Genomic_DNA"/>
</dbReference>
<dbReference type="PANTHER" id="PTHR15663">
    <property type="entry name" value="COMM DOMAIN-CONTAINING PROTEIN 9"/>
    <property type="match status" value="1"/>
</dbReference>
<organism evidence="1 2">
    <name type="scientific">Musa balbisiana</name>
    <name type="common">Banana</name>
    <dbReference type="NCBI Taxonomy" id="52838"/>
    <lineage>
        <taxon>Eukaryota</taxon>
        <taxon>Viridiplantae</taxon>
        <taxon>Streptophyta</taxon>
        <taxon>Embryophyta</taxon>
        <taxon>Tracheophyta</taxon>
        <taxon>Spermatophyta</taxon>
        <taxon>Magnoliopsida</taxon>
        <taxon>Liliopsida</taxon>
        <taxon>Zingiberales</taxon>
        <taxon>Musaceae</taxon>
        <taxon>Musa</taxon>
    </lineage>
</organism>
<accession>A0A4S8JSA5</accession>